<dbReference type="InterPro" id="IPR029061">
    <property type="entry name" value="THDP-binding"/>
</dbReference>
<dbReference type="Pfam" id="PF13292">
    <property type="entry name" value="DXP_synthase_N"/>
    <property type="match status" value="1"/>
</dbReference>
<dbReference type="Gene3D" id="3.40.50.920">
    <property type="match status" value="1"/>
</dbReference>
<keyword evidence="7" id="KW-0808">Transferase</keyword>
<dbReference type="OrthoDB" id="9803371at2"/>
<keyword evidence="10" id="KW-0784">Thiamine biosynthesis</keyword>
<evidence type="ECO:0000256" key="1">
    <source>
        <dbReference type="ARBA" id="ARBA00001946"/>
    </source>
</evidence>
<dbReference type="InterPro" id="IPR005477">
    <property type="entry name" value="Dxylulose-5-P_synthase"/>
</dbReference>
<dbReference type="Pfam" id="PF02780">
    <property type="entry name" value="Transketolase_C"/>
    <property type="match status" value="1"/>
</dbReference>
<evidence type="ECO:0000256" key="4">
    <source>
        <dbReference type="ARBA" id="ARBA00011081"/>
    </source>
</evidence>
<keyword evidence="11" id="KW-0786">Thiamine pyrophosphate</keyword>
<dbReference type="PANTHER" id="PTHR43322:SF1">
    <property type="entry name" value="1-DEOXY-D-XYLULOSE-5-PHOSPHATE SYNTHASE"/>
    <property type="match status" value="1"/>
</dbReference>
<dbReference type="SUPFAM" id="SSF52518">
    <property type="entry name" value="Thiamin diphosphate-binding fold (THDP-binding)"/>
    <property type="match status" value="2"/>
</dbReference>
<evidence type="ECO:0000256" key="11">
    <source>
        <dbReference type="ARBA" id="ARBA00023052"/>
    </source>
</evidence>
<evidence type="ECO:0000256" key="3">
    <source>
        <dbReference type="ARBA" id="ARBA00004980"/>
    </source>
</evidence>
<comment type="cofactor">
    <cofactor evidence="2">
        <name>thiamine diphosphate</name>
        <dbReference type="ChEBI" id="CHEBI:58937"/>
    </cofactor>
</comment>
<dbReference type="GO" id="GO:0019288">
    <property type="term" value="P:isopentenyl diphosphate biosynthetic process, methylerythritol 4-phosphate pathway"/>
    <property type="evidence" value="ECO:0007669"/>
    <property type="project" value="TreeGrafter"/>
</dbReference>
<dbReference type="PANTHER" id="PTHR43322">
    <property type="entry name" value="1-D-DEOXYXYLULOSE 5-PHOSPHATE SYNTHASE-RELATED"/>
    <property type="match status" value="1"/>
</dbReference>
<sequence length="610" mass="65234">MSDYLAHIDGTEDLKRLGIDQLPDLADEVRHTLLDYCAACGGHVGSNLGVVEATIALHYVFDSPEDHIIFDVSHQSYTHKMLTGRRRAFTDPDRYGTVTGFTNPLESADDPFVLGHTGTSISLACGMARTRDLLGGTNHVVAVIGDGSLSSAVAFEGLNEAGELGSGLLIVVNDNEMSIAENHGGMYANLAGLRASNGTAEHNLFRDFGLDYRYVERGNDVAELVRAFREVKDLDHPVVVHIHTTKGLGLSPSEEGRVESNHWHNAVSAAGRPLGARKVYGMRAMDALADRFDAEPGLIVISPATPGSNGITREFRAAAGRHYLDTGITEEHAVALAAGIGRAGGTPVLATSATFFQRAYDQIHQEFALNRVPGTLLIFGGGVSGTDNTHSGATDVVMFGNIPGLTCLAPTSGDEFLDMLAWATGPAKHPVAIRVPGEAVLAAERAGGYPAYPSASDTTSCTPTADDYHRYRITHRGHEVALIGLGNAYPLAESTARTLAGHGIDATVINPRQYSTLDEQTLLGLQADHRMVVTIEDGQLDGGWGEKITAFYANHTADHTDHTTGRSPMQVLNVGAAKEVTDKVPMTMLRERYGLTADRIGERVLDRLGR</sequence>
<dbReference type="Gene3D" id="3.40.50.970">
    <property type="match status" value="2"/>
</dbReference>
<dbReference type="InterPro" id="IPR033248">
    <property type="entry name" value="Transketolase_C"/>
</dbReference>
<evidence type="ECO:0000256" key="6">
    <source>
        <dbReference type="ARBA" id="ARBA00013150"/>
    </source>
</evidence>
<evidence type="ECO:0000256" key="2">
    <source>
        <dbReference type="ARBA" id="ARBA00001964"/>
    </source>
</evidence>
<organism evidence="14 15">
    <name type="scientific">Bifidobacterium simiarum</name>
    <dbReference type="NCBI Taxonomy" id="2045441"/>
    <lineage>
        <taxon>Bacteria</taxon>
        <taxon>Bacillati</taxon>
        <taxon>Actinomycetota</taxon>
        <taxon>Actinomycetes</taxon>
        <taxon>Bifidobacteriales</taxon>
        <taxon>Bifidobacteriaceae</taxon>
        <taxon>Bifidobacterium</taxon>
    </lineage>
</organism>
<comment type="cofactor">
    <cofactor evidence="1">
        <name>Mg(2+)</name>
        <dbReference type="ChEBI" id="CHEBI:18420"/>
    </cofactor>
</comment>
<dbReference type="InterPro" id="IPR049557">
    <property type="entry name" value="Transketolase_CS"/>
</dbReference>
<keyword evidence="8" id="KW-0479">Metal-binding</keyword>
<dbReference type="AlphaFoldDB" id="A0A2M9HC38"/>
<dbReference type="UniPathway" id="UPA00064">
    <property type="reaction ID" value="UER00091"/>
</dbReference>
<evidence type="ECO:0000259" key="13">
    <source>
        <dbReference type="SMART" id="SM00861"/>
    </source>
</evidence>
<comment type="similarity">
    <text evidence="4">Belongs to the transketolase family. DXPS subfamily.</text>
</comment>
<accession>A0A2M9HC38</accession>
<dbReference type="Pfam" id="PF02779">
    <property type="entry name" value="Transket_pyr"/>
    <property type="match status" value="1"/>
</dbReference>
<comment type="caution">
    <text evidence="14">The sequence shown here is derived from an EMBL/GenBank/DDBJ whole genome shotgun (WGS) entry which is preliminary data.</text>
</comment>
<evidence type="ECO:0000313" key="14">
    <source>
        <dbReference type="EMBL" id="PJM74388.1"/>
    </source>
</evidence>
<dbReference type="CDD" id="cd02007">
    <property type="entry name" value="TPP_DXS"/>
    <property type="match status" value="1"/>
</dbReference>
<dbReference type="EC" id="2.2.1.7" evidence="6"/>
<dbReference type="InterPro" id="IPR005475">
    <property type="entry name" value="Transketolase-like_Pyr-bd"/>
</dbReference>
<reference evidence="14 15" key="1">
    <citation type="submission" date="2017-10" db="EMBL/GenBank/DDBJ databases">
        <title>Draft genome sequences of strains TRE 1, TRE 9, TRE H and TRI 7, isolated from tamarins, belonging to four potential novel Bifidobacterium species.</title>
        <authorList>
            <person name="Mattarelli P."/>
            <person name="Modesto M."/>
            <person name="Puglisi E."/>
            <person name="Morelli L."/>
            <person name="Spezio C."/>
            <person name="Bonetti A."/>
            <person name="Sandri C."/>
        </authorList>
    </citation>
    <scope>NUCLEOTIDE SEQUENCE [LARGE SCALE GENOMIC DNA]</scope>
    <source>
        <strain evidence="15">TRI7</strain>
    </source>
</reference>
<dbReference type="SMART" id="SM00861">
    <property type="entry name" value="Transket_pyr"/>
    <property type="match status" value="1"/>
</dbReference>
<name>A0A2M9HC38_9BIFI</name>
<dbReference type="NCBIfam" id="NF003933">
    <property type="entry name" value="PRK05444.2-2"/>
    <property type="match status" value="1"/>
</dbReference>
<keyword evidence="12" id="KW-0414">Isoprene biosynthesis</keyword>
<keyword evidence="15" id="KW-1185">Reference proteome</keyword>
<dbReference type="CDD" id="cd07033">
    <property type="entry name" value="TPP_PYR_DXS_TK_like"/>
    <property type="match status" value="1"/>
</dbReference>
<dbReference type="GO" id="GO:0016114">
    <property type="term" value="P:terpenoid biosynthetic process"/>
    <property type="evidence" value="ECO:0007669"/>
    <property type="project" value="InterPro"/>
</dbReference>
<feature type="domain" description="Transketolase-like pyrimidine-binding" evidence="13">
    <location>
        <begin position="278"/>
        <end position="443"/>
    </location>
</feature>
<evidence type="ECO:0000313" key="15">
    <source>
        <dbReference type="Proteomes" id="UP000231451"/>
    </source>
</evidence>
<dbReference type="EMBL" id="PEBK01000014">
    <property type="protein sequence ID" value="PJM74388.1"/>
    <property type="molecule type" value="Genomic_DNA"/>
</dbReference>
<dbReference type="GO" id="GO:0005829">
    <property type="term" value="C:cytosol"/>
    <property type="evidence" value="ECO:0007669"/>
    <property type="project" value="TreeGrafter"/>
</dbReference>
<dbReference type="RefSeq" id="WP_100513792.1">
    <property type="nucleotide sequence ID" value="NZ_PEBK01000014.1"/>
</dbReference>
<evidence type="ECO:0000256" key="5">
    <source>
        <dbReference type="ARBA" id="ARBA00011738"/>
    </source>
</evidence>
<evidence type="ECO:0000256" key="12">
    <source>
        <dbReference type="ARBA" id="ARBA00023229"/>
    </source>
</evidence>
<dbReference type="Proteomes" id="UP000231451">
    <property type="component" value="Unassembled WGS sequence"/>
</dbReference>
<dbReference type="InterPro" id="IPR009014">
    <property type="entry name" value="Transketo_C/PFOR_II"/>
</dbReference>
<protein>
    <recommendedName>
        <fullName evidence="6">1-deoxy-D-xylulose-5-phosphate synthase</fullName>
        <ecNumber evidence="6">2.2.1.7</ecNumber>
    </recommendedName>
</protein>
<dbReference type="NCBIfam" id="NF008968">
    <property type="entry name" value="PRK12315.1"/>
    <property type="match status" value="1"/>
</dbReference>
<proteinExistence type="inferred from homology"/>
<comment type="subunit">
    <text evidence="5">Homodimer.</text>
</comment>
<gene>
    <name evidence="14" type="ORF">CSQ87_10305</name>
</gene>
<evidence type="ECO:0000256" key="10">
    <source>
        <dbReference type="ARBA" id="ARBA00022977"/>
    </source>
</evidence>
<evidence type="ECO:0000256" key="7">
    <source>
        <dbReference type="ARBA" id="ARBA00022679"/>
    </source>
</evidence>
<evidence type="ECO:0000256" key="8">
    <source>
        <dbReference type="ARBA" id="ARBA00022723"/>
    </source>
</evidence>
<dbReference type="GO" id="GO:0008661">
    <property type="term" value="F:1-deoxy-D-xylulose-5-phosphate synthase activity"/>
    <property type="evidence" value="ECO:0007669"/>
    <property type="project" value="UniProtKB-EC"/>
</dbReference>
<dbReference type="GO" id="GO:0000287">
    <property type="term" value="F:magnesium ion binding"/>
    <property type="evidence" value="ECO:0007669"/>
    <property type="project" value="UniProtKB-ARBA"/>
</dbReference>
<evidence type="ECO:0000256" key="9">
    <source>
        <dbReference type="ARBA" id="ARBA00022842"/>
    </source>
</evidence>
<keyword evidence="9" id="KW-0460">Magnesium</keyword>
<dbReference type="PROSITE" id="PS00801">
    <property type="entry name" value="TRANSKETOLASE_1"/>
    <property type="match status" value="1"/>
</dbReference>
<dbReference type="GO" id="GO:0009228">
    <property type="term" value="P:thiamine biosynthetic process"/>
    <property type="evidence" value="ECO:0007669"/>
    <property type="project" value="UniProtKB-KW"/>
</dbReference>
<dbReference type="SUPFAM" id="SSF52922">
    <property type="entry name" value="TK C-terminal domain-like"/>
    <property type="match status" value="1"/>
</dbReference>
<comment type="pathway">
    <text evidence="3">Metabolic intermediate biosynthesis; 1-deoxy-D-xylulose 5-phosphate biosynthesis; 1-deoxy-D-xylulose 5-phosphate from D-glyceraldehyde 3-phosphate and pyruvate: step 1/1.</text>
</comment>